<organism evidence="1 2">
    <name type="scientific">Chrysochromulina tobinii</name>
    <dbReference type="NCBI Taxonomy" id="1460289"/>
    <lineage>
        <taxon>Eukaryota</taxon>
        <taxon>Haptista</taxon>
        <taxon>Haptophyta</taxon>
        <taxon>Prymnesiophyceae</taxon>
        <taxon>Prymnesiales</taxon>
        <taxon>Chrysochromulinaceae</taxon>
        <taxon>Chrysochromulina</taxon>
    </lineage>
</organism>
<evidence type="ECO:0000313" key="1">
    <source>
        <dbReference type="EMBL" id="KOO34075.1"/>
    </source>
</evidence>
<evidence type="ECO:0000313" key="2">
    <source>
        <dbReference type="Proteomes" id="UP000037460"/>
    </source>
</evidence>
<accession>A0A0M0K5I5</accession>
<reference evidence="2" key="1">
    <citation type="journal article" date="2015" name="PLoS Genet.">
        <title>Genome Sequence and Transcriptome Analyses of Chrysochromulina tobin: Metabolic Tools for Enhanced Algal Fitness in the Prominent Order Prymnesiales (Haptophyceae).</title>
        <authorList>
            <person name="Hovde B.T."/>
            <person name="Deodato C.R."/>
            <person name="Hunsperger H.M."/>
            <person name="Ryken S.A."/>
            <person name="Yost W."/>
            <person name="Jha R.K."/>
            <person name="Patterson J."/>
            <person name="Monnat R.J. Jr."/>
            <person name="Barlow S.B."/>
            <person name="Starkenburg S.R."/>
            <person name="Cattolico R.A."/>
        </authorList>
    </citation>
    <scope>NUCLEOTIDE SEQUENCE</scope>
    <source>
        <strain evidence="2">CCMP291</strain>
    </source>
</reference>
<name>A0A0M0K5I5_9EUKA</name>
<gene>
    <name evidence="1" type="ORF">Ctob_014601</name>
</gene>
<dbReference type="Proteomes" id="UP000037460">
    <property type="component" value="Unassembled WGS sequence"/>
</dbReference>
<sequence>MKVAPDAFTQSLRAPDQKPNSRAVGRILQIEWERFQVAWHVLSRSGQGPIEVATQMLDKARNREPIIRWALGIWIRGKVGLEGAGQKGLTIISSLRALELEIAAQLKFGLQTAPWRVVRLACSAFMLTLLAVLARIPGCEPLNRRLCKLWPKTVEQLSAVMERNFQEDPSRSLESTTPERTRWQRIRDKVLPPHAPPILEFPKDLLTSMFGEPFFDPAAVPASKAALADGPVQPMVQPT</sequence>
<keyword evidence="2" id="KW-1185">Reference proteome</keyword>
<dbReference type="EMBL" id="JWZX01001333">
    <property type="protein sequence ID" value="KOO34075.1"/>
    <property type="molecule type" value="Genomic_DNA"/>
</dbReference>
<dbReference type="AlphaFoldDB" id="A0A0M0K5I5"/>
<comment type="caution">
    <text evidence="1">The sequence shown here is derived from an EMBL/GenBank/DDBJ whole genome shotgun (WGS) entry which is preliminary data.</text>
</comment>
<proteinExistence type="predicted"/>
<protein>
    <submittedName>
        <fullName evidence="1">Uncharacterized protein</fullName>
    </submittedName>
</protein>